<evidence type="ECO:0000313" key="4">
    <source>
        <dbReference type="Proteomes" id="UP000700596"/>
    </source>
</evidence>
<keyword evidence="2" id="KW-0812">Transmembrane</keyword>
<feature type="region of interest" description="Disordered" evidence="1">
    <location>
        <begin position="368"/>
        <end position="395"/>
    </location>
</feature>
<keyword evidence="2" id="KW-1133">Transmembrane helix</keyword>
<organism evidence="3 4">
    <name type="scientific">Dendryphion nanum</name>
    <dbReference type="NCBI Taxonomy" id="256645"/>
    <lineage>
        <taxon>Eukaryota</taxon>
        <taxon>Fungi</taxon>
        <taxon>Dikarya</taxon>
        <taxon>Ascomycota</taxon>
        <taxon>Pezizomycotina</taxon>
        <taxon>Dothideomycetes</taxon>
        <taxon>Pleosporomycetidae</taxon>
        <taxon>Pleosporales</taxon>
        <taxon>Torulaceae</taxon>
        <taxon>Dendryphion</taxon>
    </lineage>
</organism>
<reference evidence="3" key="1">
    <citation type="journal article" date="2021" name="Nat. Commun.">
        <title>Genetic determinants of endophytism in the Arabidopsis root mycobiome.</title>
        <authorList>
            <person name="Mesny F."/>
            <person name="Miyauchi S."/>
            <person name="Thiergart T."/>
            <person name="Pickel B."/>
            <person name="Atanasova L."/>
            <person name="Karlsson M."/>
            <person name="Huettel B."/>
            <person name="Barry K.W."/>
            <person name="Haridas S."/>
            <person name="Chen C."/>
            <person name="Bauer D."/>
            <person name="Andreopoulos W."/>
            <person name="Pangilinan J."/>
            <person name="LaButti K."/>
            <person name="Riley R."/>
            <person name="Lipzen A."/>
            <person name="Clum A."/>
            <person name="Drula E."/>
            <person name="Henrissat B."/>
            <person name="Kohler A."/>
            <person name="Grigoriev I.V."/>
            <person name="Martin F.M."/>
            <person name="Hacquard S."/>
        </authorList>
    </citation>
    <scope>NUCLEOTIDE SEQUENCE</scope>
    <source>
        <strain evidence="3">MPI-CAGE-CH-0243</strain>
    </source>
</reference>
<keyword evidence="4" id="KW-1185">Reference proteome</keyword>
<accession>A0A9P9IZ78</accession>
<gene>
    <name evidence="3" type="ORF">B0J11DRAFT_589014</name>
</gene>
<proteinExistence type="predicted"/>
<feature type="region of interest" description="Disordered" evidence="1">
    <location>
        <begin position="176"/>
        <end position="200"/>
    </location>
</feature>
<name>A0A9P9IZ78_9PLEO</name>
<evidence type="ECO:0000256" key="2">
    <source>
        <dbReference type="SAM" id="Phobius"/>
    </source>
</evidence>
<sequence>LHCWPVWRSRFDWSVGRREWLLGLLEGGWIAGFHFWVRYLSTPTATMVEDRHNKQTAQDAKTPPLPSRPPLPRPPTTPRYSLFPGVSSNPGNWTRAERSGKPESCGVGLGQARSMASLRGKAQEEVTPRSRQGVMRYGLAIDEDKDDGEDAFIRPVKEKENENLAEEITMLLSGQSLPPARTPASPHVASPQSRRYGYAEPDAPGVMVEKKETRFHLTHRDVRMSVSPRTPYRKMLPKFASVDDLAGKQKDTAEETPRGICGAAAMSIPRASFTPTLDDPYLVPNGGLIPMGVAPFNLPSLRSLLRRSTPPGKTSRGILRETRIEVHVEKGENKESFMDRKDLLRSAPVREDHTRQFNTALEAGKSNILGSFNKDTNSPGAATDRGQRTFRKRRK</sequence>
<dbReference type="AlphaFoldDB" id="A0A9P9IZ78"/>
<protein>
    <submittedName>
        <fullName evidence="3">Uncharacterized protein</fullName>
    </submittedName>
</protein>
<evidence type="ECO:0000256" key="1">
    <source>
        <dbReference type="SAM" id="MobiDB-lite"/>
    </source>
</evidence>
<keyword evidence="2" id="KW-0472">Membrane</keyword>
<feature type="region of interest" description="Disordered" evidence="1">
    <location>
        <begin position="50"/>
        <end position="106"/>
    </location>
</feature>
<evidence type="ECO:0000313" key="3">
    <source>
        <dbReference type="EMBL" id="KAH7139292.1"/>
    </source>
</evidence>
<dbReference type="EMBL" id="JAGMWT010000001">
    <property type="protein sequence ID" value="KAH7139292.1"/>
    <property type="molecule type" value="Genomic_DNA"/>
</dbReference>
<comment type="caution">
    <text evidence="3">The sequence shown here is derived from an EMBL/GenBank/DDBJ whole genome shotgun (WGS) entry which is preliminary data.</text>
</comment>
<dbReference type="Proteomes" id="UP000700596">
    <property type="component" value="Unassembled WGS sequence"/>
</dbReference>
<feature type="non-terminal residue" evidence="3">
    <location>
        <position position="1"/>
    </location>
</feature>
<feature type="transmembrane region" description="Helical" evidence="2">
    <location>
        <begin position="20"/>
        <end position="37"/>
    </location>
</feature>
<feature type="compositionally biased region" description="Polar residues" evidence="1">
    <location>
        <begin position="368"/>
        <end position="380"/>
    </location>
</feature>
<feature type="compositionally biased region" description="Pro residues" evidence="1">
    <location>
        <begin position="63"/>
        <end position="77"/>
    </location>
</feature>